<organism evidence="4 5">
    <name type="scientific">Anabas testudineus</name>
    <name type="common">Climbing perch</name>
    <name type="synonym">Anthias testudineus</name>
    <dbReference type="NCBI Taxonomy" id="64144"/>
    <lineage>
        <taxon>Eukaryota</taxon>
        <taxon>Metazoa</taxon>
        <taxon>Chordata</taxon>
        <taxon>Craniata</taxon>
        <taxon>Vertebrata</taxon>
        <taxon>Euteleostomi</taxon>
        <taxon>Actinopterygii</taxon>
        <taxon>Neopterygii</taxon>
        <taxon>Teleostei</taxon>
        <taxon>Neoteleostei</taxon>
        <taxon>Acanthomorphata</taxon>
        <taxon>Anabantaria</taxon>
        <taxon>Anabantiformes</taxon>
        <taxon>Anabantoidei</taxon>
        <taxon>Anabantidae</taxon>
        <taxon>Anabas</taxon>
    </lineage>
</organism>
<keyword evidence="5" id="KW-1185">Reference proteome</keyword>
<feature type="domain" description="Chemokine interleukin-8-like" evidence="3">
    <location>
        <begin position="26"/>
        <end position="76"/>
    </location>
</feature>
<dbReference type="GeneID" id="117152905"/>
<dbReference type="InterPro" id="IPR001811">
    <property type="entry name" value="Chemokine_IL8-like_dom"/>
</dbReference>
<dbReference type="Ensembl" id="ENSATET00000025609.3">
    <property type="protein sequence ID" value="ENSATEP00000025203.1"/>
    <property type="gene ID" value="ENSATEG00000017495.3"/>
</dbReference>
<dbReference type="InterPro" id="IPR036048">
    <property type="entry name" value="Interleukin_8-like_sf"/>
</dbReference>
<reference evidence="4" key="3">
    <citation type="submission" date="2025-09" db="UniProtKB">
        <authorList>
            <consortium name="Ensembl"/>
        </authorList>
    </citation>
    <scope>IDENTIFICATION</scope>
</reference>
<dbReference type="GO" id="GO:0008009">
    <property type="term" value="F:chemokine activity"/>
    <property type="evidence" value="ECO:0007669"/>
    <property type="project" value="InterPro"/>
</dbReference>
<accession>A0A3Q1J4M8</accession>
<dbReference type="GO" id="GO:0006955">
    <property type="term" value="P:immune response"/>
    <property type="evidence" value="ECO:0007669"/>
    <property type="project" value="InterPro"/>
</dbReference>
<keyword evidence="2" id="KW-0732">Signal</keyword>
<feature type="signal peptide" evidence="2">
    <location>
        <begin position="1"/>
        <end position="22"/>
    </location>
</feature>
<evidence type="ECO:0000313" key="4">
    <source>
        <dbReference type="Ensembl" id="ENSATEP00000025203.1"/>
    </source>
</evidence>
<dbReference type="AlphaFoldDB" id="A0A3Q1J4M8"/>
<dbReference type="CTD" id="20301"/>
<feature type="chain" id="PRO_5018568405" description="Chemokine interleukin-8-like domain-containing protein" evidence="2">
    <location>
        <begin position="23"/>
        <end position="92"/>
    </location>
</feature>
<keyword evidence="1" id="KW-0202">Cytokine</keyword>
<evidence type="ECO:0000256" key="1">
    <source>
        <dbReference type="ARBA" id="ARBA00022514"/>
    </source>
</evidence>
<reference evidence="4" key="2">
    <citation type="submission" date="2025-08" db="UniProtKB">
        <authorList>
            <consortium name="Ensembl"/>
        </authorList>
    </citation>
    <scope>IDENTIFICATION</scope>
</reference>
<dbReference type="OMA" id="CCINTKS"/>
<name>A0A3Q1J4M8_ANATE</name>
<evidence type="ECO:0000313" key="5">
    <source>
        <dbReference type="Proteomes" id="UP000265040"/>
    </source>
</evidence>
<dbReference type="SUPFAM" id="SSF54117">
    <property type="entry name" value="Interleukin 8-like chemokines"/>
    <property type="match status" value="1"/>
</dbReference>
<dbReference type="InParanoid" id="A0A3Q1J4M8"/>
<dbReference type="RefSeq" id="XP_033182027.1">
    <property type="nucleotide sequence ID" value="XM_033326136.1"/>
</dbReference>
<dbReference type="GeneTree" id="ENSGT01030000234769"/>
<dbReference type="Proteomes" id="UP000265040">
    <property type="component" value="Chromosome 9"/>
</dbReference>
<dbReference type="FunCoup" id="A0A3Q1J4M8">
    <property type="interactions" value="579"/>
</dbReference>
<evidence type="ECO:0000256" key="2">
    <source>
        <dbReference type="SAM" id="SignalP"/>
    </source>
</evidence>
<dbReference type="GO" id="GO:0005615">
    <property type="term" value="C:extracellular space"/>
    <property type="evidence" value="ECO:0007669"/>
    <property type="project" value="UniProtKB-KW"/>
</dbReference>
<reference evidence="4" key="1">
    <citation type="submission" date="2021-04" db="EMBL/GenBank/DDBJ databases">
        <authorList>
            <consortium name="Wellcome Sanger Institute Data Sharing"/>
        </authorList>
    </citation>
    <scope>NUCLEOTIDE SEQUENCE [LARGE SCALE GENOMIC DNA]</scope>
</reference>
<dbReference type="OrthoDB" id="8905061at2759"/>
<sequence length="92" mass="10508">MDVKVVFVIVCLCALAITSTEARIRKCCITTNPSIPKGLVRKIYKIDRQDSRGACDISALLVYVKNRKTPLCIHPKVLEHLKHTYLKNWRKA</sequence>
<protein>
    <recommendedName>
        <fullName evidence="3">Chemokine interleukin-8-like domain-containing protein</fullName>
    </recommendedName>
</protein>
<dbReference type="Gene3D" id="2.40.50.40">
    <property type="match status" value="1"/>
</dbReference>
<proteinExistence type="predicted"/>
<evidence type="ECO:0000259" key="3">
    <source>
        <dbReference type="Pfam" id="PF00048"/>
    </source>
</evidence>
<dbReference type="Pfam" id="PF00048">
    <property type="entry name" value="IL8"/>
    <property type="match status" value="1"/>
</dbReference>